<feature type="compositionally biased region" description="Polar residues" evidence="1">
    <location>
        <begin position="74"/>
        <end position="85"/>
    </location>
</feature>
<organism evidence="2 3">
    <name type="scientific">Pisolithus tinctorius Marx 270</name>
    <dbReference type="NCBI Taxonomy" id="870435"/>
    <lineage>
        <taxon>Eukaryota</taxon>
        <taxon>Fungi</taxon>
        <taxon>Dikarya</taxon>
        <taxon>Basidiomycota</taxon>
        <taxon>Agaricomycotina</taxon>
        <taxon>Agaricomycetes</taxon>
        <taxon>Agaricomycetidae</taxon>
        <taxon>Boletales</taxon>
        <taxon>Sclerodermatineae</taxon>
        <taxon>Pisolithaceae</taxon>
        <taxon>Pisolithus</taxon>
    </lineage>
</organism>
<evidence type="ECO:0000256" key="1">
    <source>
        <dbReference type="SAM" id="MobiDB-lite"/>
    </source>
</evidence>
<evidence type="ECO:0000313" key="3">
    <source>
        <dbReference type="Proteomes" id="UP000054217"/>
    </source>
</evidence>
<dbReference type="AlphaFoldDB" id="A0A0C3NS96"/>
<accession>A0A0C3NS96</accession>
<feature type="region of interest" description="Disordered" evidence="1">
    <location>
        <begin position="1"/>
        <end position="27"/>
    </location>
</feature>
<gene>
    <name evidence="2" type="ORF">M404DRAFT_1005523</name>
</gene>
<protein>
    <submittedName>
        <fullName evidence="2">Uncharacterized protein</fullName>
    </submittedName>
</protein>
<dbReference type="InParanoid" id="A0A0C3NS96"/>
<proteinExistence type="predicted"/>
<reference evidence="3" key="2">
    <citation type="submission" date="2015-01" db="EMBL/GenBank/DDBJ databases">
        <title>Evolutionary Origins and Diversification of the Mycorrhizal Mutualists.</title>
        <authorList>
            <consortium name="DOE Joint Genome Institute"/>
            <consortium name="Mycorrhizal Genomics Consortium"/>
            <person name="Kohler A."/>
            <person name="Kuo A."/>
            <person name="Nagy L.G."/>
            <person name="Floudas D."/>
            <person name="Copeland A."/>
            <person name="Barry K.W."/>
            <person name="Cichocki N."/>
            <person name="Veneault-Fourrey C."/>
            <person name="LaButti K."/>
            <person name="Lindquist E.A."/>
            <person name="Lipzen A."/>
            <person name="Lundell T."/>
            <person name="Morin E."/>
            <person name="Murat C."/>
            <person name="Riley R."/>
            <person name="Ohm R."/>
            <person name="Sun H."/>
            <person name="Tunlid A."/>
            <person name="Henrissat B."/>
            <person name="Grigoriev I.V."/>
            <person name="Hibbett D.S."/>
            <person name="Martin F."/>
        </authorList>
    </citation>
    <scope>NUCLEOTIDE SEQUENCE [LARGE SCALE GENOMIC DNA]</scope>
    <source>
        <strain evidence="3">Marx 270</strain>
    </source>
</reference>
<dbReference type="Proteomes" id="UP000054217">
    <property type="component" value="Unassembled WGS sequence"/>
</dbReference>
<reference evidence="2 3" key="1">
    <citation type="submission" date="2014-04" db="EMBL/GenBank/DDBJ databases">
        <authorList>
            <consortium name="DOE Joint Genome Institute"/>
            <person name="Kuo A."/>
            <person name="Kohler A."/>
            <person name="Costa M.D."/>
            <person name="Nagy L.G."/>
            <person name="Floudas D."/>
            <person name="Copeland A."/>
            <person name="Barry K.W."/>
            <person name="Cichocki N."/>
            <person name="Veneault-Fourrey C."/>
            <person name="LaButti K."/>
            <person name="Lindquist E.A."/>
            <person name="Lipzen A."/>
            <person name="Lundell T."/>
            <person name="Morin E."/>
            <person name="Murat C."/>
            <person name="Sun H."/>
            <person name="Tunlid A."/>
            <person name="Henrissat B."/>
            <person name="Grigoriev I.V."/>
            <person name="Hibbett D.S."/>
            <person name="Martin F."/>
            <person name="Nordberg H.P."/>
            <person name="Cantor M.N."/>
            <person name="Hua S.X."/>
        </authorList>
    </citation>
    <scope>NUCLEOTIDE SEQUENCE [LARGE SCALE GENOMIC DNA]</scope>
    <source>
        <strain evidence="2 3">Marx 270</strain>
    </source>
</reference>
<keyword evidence="3" id="KW-1185">Reference proteome</keyword>
<dbReference type="HOGENOM" id="CLU_2513579_0_0_1"/>
<evidence type="ECO:0000313" key="2">
    <source>
        <dbReference type="EMBL" id="KIN98158.1"/>
    </source>
</evidence>
<dbReference type="EMBL" id="KN832018">
    <property type="protein sequence ID" value="KIN98158.1"/>
    <property type="molecule type" value="Genomic_DNA"/>
</dbReference>
<name>A0A0C3NS96_PISTI</name>
<feature type="region of interest" description="Disordered" evidence="1">
    <location>
        <begin position="58"/>
        <end position="85"/>
    </location>
</feature>
<sequence>MHPVITHLRTNSRRNLPGQWQKECSRPSDRTRVYGGWRYVGLAHSLHAPYDSVRSPLRISTRPSRSPFDHAGTSLVSSHNLTASS</sequence>